<dbReference type="Pfam" id="PF02284">
    <property type="entry name" value="COX5A"/>
    <property type="match status" value="1"/>
</dbReference>
<evidence type="ECO:0000256" key="13">
    <source>
        <dbReference type="RuleBase" id="RU368103"/>
    </source>
</evidence>
<comment type="function">
    <text evidence="13">Component of the cytochrome c oxidase, the last enzyme in the mitochondrial electron transport chain which drives oxidative phosphorylation. The respiratory chain contains 3 multisubunit complexes succinate dehydrogenase (complex II, CII), ubiquinol-cytochrome c oxidoreductase (cytochrome b-c1 complex, complex III, CIII) and cytochrome c oxidase (complex IV, CIV), that cooperate to transfer electrons derived from NADH and succinate to molecular oxygen, creating an electrochemical gradient over the inner membrane that drives transmembrane transport and the ATP synthase. Cytochrome c oxidase is the component of the respiratory chain that catalyzes the reduction of oxygen to water. Electrons originating from reduced cytochrome c in the intermembrane space (IMS) are transferred via the dinuclear copper A center (CU(A)) of subunit 2 and heme A of subunit 1 to the active site in subunit 1, a binuclear center (BNC) formed by heme A3 and copper B (CU(B)). The BNC reduces molecular oxygen to 2 water molecules using 4 electrons from cytochrome c in the IMS and 4 protons from the mitochondrial matrix.</text>
</comment>
<dbReference type="PANTHER" id="PTHR14200">
    <property type="entry name" value="CYTOCHROME C OXIDASE POLYPEPTIDE"/>
    <property type="match status" value="1"/>
</dbReference>
<gene>
    <name evidence="14" type="ORF">Malapachy_3432</name>
</gene>
<evidence type="ECO:0000256" key="12">
    <source>
        <dbReference type="ARBA" id="ARBA00082700"/>
    </source>
</evidence>
<dbReference type="VEuPathDB" id="FungiDB:Malapachy_3432"/>
<sequence>MSVLTGAFRVAAVSTGVRATMMKRAAMPVAMQVRNYSDHSETFEEFNDRYLKFFESVEDQFEAQRGLNNAFAQDLVPSPEVIEAALRAARRVNDFPLAVRVFEGIKHKVMNENQYKQYLEVLKPVREELGITLKEELYSA</sequence>
<protein>
    <recommendedName>
        <fullName evidence="11 13">Cytochrome c oxidase subunit 6, mitochondrial</fullName>
    </recommendedName>
    <alternativeName>
        <fullName evidence="12 13">Cytochrome c oxidase polypeptide VI</fullName>
    </alternativeName>
</protein>
<evidence type="ECO:0000256" key="8">
    <source>
        <dbReference type="ARBA" id="ARBA00023004"/>
    </source>
</evidence>
<dbReference type="SUPFAM" id="SSF48479">
    <property type="entry name" value="Cytochrome c oxidase subunit E"/>
    <property type="match status" value="1"/>
</dbReference>
<comment type="pathway">
    <text evidence="2 13">Energy metabolism; oxidative phosphorylation.</text>
</comment>
<dbReference type="InterPro" id="IPR036545">
    <property type="entry name" value="Cyt_c_oxidase_su5A/6_sf"/>
</dbReference>
<keyword evidence="4 13" id="KW-0349">Heme</keyword>
<comment type="caution">
    <text evidence="14">The sequence shown here is derived from an EMBL/GenBank/DDBJ whole genome shotgun (WGS) entry which is preliminary data.</text>
</comment>
<dbReference type="EMBL" id="LGAV01000001">
    <property type="protein sequence ID" value="KOS16116.1"/>
    <property type="molecule type" value="Genomic_DNA"/>
</dbReference>
<dbReference type="Proteomes" id="UP000037751">
    <property type="component" value="Unassembled WGS sequence"/>
</dbReference>
<evidence type="ECO:0000256" key="1">
    <source>
        <dbReference type="ARBA" id="ARBA00004443"/>
    </source>
</evidence>
<dbReference type="RefSeq" id="XP_017993748.1">
    <property type="nucleotide sequence ID" value="XM_018137901.1"/>
</dbReference>
<keyword evidence="8 13" id="KW-0408">Iron</keyword>
<dbReference type="Gene3D" id="1.25.40.40">
    <property type="entry name" value="Cytochrome c oxidase, subunit Va/VI"/>
    <property type="match status" value="1"/>
</dbReference>
<dbReference type="GO" id="GO:0045277">
    <property type="term" value="C:respiratory chain complex IV"/>
    <property type="evidence" value="ECO:0007669"/>
    <property type="project" value="UniProtKB-UniRule"/>
</dbReference>
<keyword evidence="6 13" id="KW-0999">Mitochondrion inner membrane</keyword>
<keyword evidence="7 13" id="KW-0809">Transit peptide</keyword>
<dbReference type="GO" id="GO:0005743">
    <property type="term" value="C:mitochondrial inner membrane"/>
    <property type="evidence" value="ECO:0007669"/>
    <property type="project" value="UniProtKB-SubCell"/>
</dbReference>
<evidence type="ECO:0000256" key="5">
    <source>
        <dbReference type="ARBA" id="ARBA00022723"/>
    </source>
</evidence>
<organism evidence="14 15">
    <name type="scientific">Malassezia pachydermatis</name>
    <dbReference type="NCBI Taxonomy" id="77020"/>
    <lineage>
        <taxon>Eukaryota</taxon>
        <taxon>Fungi</taxon>
        <taxon>Dikarya</taxon>
        <taxon>Basidiomycota</taxon>
        <taxon>Ustilaginomycotina</taxon>
        <taxon>Malasseziomycetes</taxon>
        <taxon>Malasseziales</taxon>
        <taxon>Malasseziaceae</taxon>
        <taxon>Malassezia</taxon>
    </lineage>
</organism>
<evidence type="ECO:0000256" key="7">
    <source>
        <dbReference type="ARBA" id="ARBA00022946"/>
    </source>
</evidence>
<dbReference type="AlphaFoldDB" id="A0A0M8MNL2"/>
<accession>A0A0M8MNL2</accession>
<comment type="subunit">
    <text evidence="13">Component of the cytochrome c oxidase (complex IV, CIV), a multisubunit enzyme composed of a catalytic core of 3 subunits and several supernumerary subunits.</text>
</comment>
<dbReference type="GO" id="GO:0006123">
    <property type="term" value="P:mitochondrial electron transport, cytochrome c to oxygen"/>
    <property type="evidence" value="ECO:0007669"/>
    <property type="project" value="UniProtKB-UniRule"/>
</dbReference>
<dbReference type="STRING" id="77020.A0A0M8MNL2"/>
<evidence type="ECO:0000256" key="2">
    <source>
        <dbReference type="ARBA" id="ARBA00004673"/>
    </source>
</evidence>
<dbReference type="CDD" id="cd00923">
    <property type="entry name" value="Cyt_c_Oxidase_Va"/>
    <property type="match status" value="1"/>
</dbReference>
<dbReference type="PANTHER" id="PTHR14200:SF11">
    <property type="entry name" value="CYTOCHROME C OXIDASE SUBUNIT 5A, MITOCHONDRIAL"/>
    <property type="match status" value="1"/>
</dbReference>
<evidence type="ECO:0000256" key="10">
    <source>
        <dbReference type="ARBA" id="ARBA00023136"/>
    </source>
</evidence>
<evidence type="ECO:0000256" key="11">
    <source>
        <dbReference type="ARBA" id="ARBA00070174"/>
    </source>
</evidence>
<reference evidence="14 15" key="1">
    <citation type="submission" date="2015-07" db="EMBL/GenBank/DDBJ databases">
        <title>Draft Genome Sequence of Malassezia furfur CBS1878 and Malassezia pachydermatis CBS1879.</title>
        <authorList>
            <person name="Triana S."/>
            <person name="Ohm R."/>
            <person name="Gonzalez A."/>
            <person name="DeCock H."/>
            <person name="Restrepo S."/>
            <person name="Celis A."/>
        </authorList>
    </citation>
    <scope>NUCLEOTIDE SEQUENCE [LARGE SCALE GENOMIC DNA]</scope>
    <source>
        <strain evidence="14 15">CBS 1879</strain>
    </source>
</reference>
<dbReference type="GO" id="GO:0046872">
    <property type="term" value="F:metal ion binding"/>
    <property type="evidence" value="ECO:0007669"/>
    <property type="project" value="UniProtKB-UniRule"/>
</dbReference>
<dbReference type="FunFam" id="1.25.40.40:FF:000001">
    <property type="entry name" value="Cytochrome c oxidase subunit VI"/>
    <property type="match status" value="1"/>
</dbReference>
<dbReference type="GeneID" id="28729777"/>
<proteinExistence type="inferred from homology"/>
<evidence type="ECO:0000256" key="6">
    <source>
        <dbReference type="ARBA" id="ARBA00022792"/>
    </source>
</evidence>
<dbReference type="OrthoDB" id="5778907at2759"/>
<comment type="subcellular location">
    <subcellularLocation>
        <location evidence="1 13">Mitochondrion inner membrane</location>
        <topology evidence="1 13">Peripheral membrane protein</topology>
        <orientation evidence="1 13">Matrix side</orientation>
    </subcellularLocation>
</comment>
<evidence type="ECO:0000313" key="14">
    <source>
        <dbReference type="EMBL" id="KOS16116.1"/>
    </source>
</evidence>
<keyword evidence="9 13" id="KW-0496">Mitochondrion</keyword>
<name>A0A0M8MNL2_9BASI</name>
<dbReference type="InterPro" id="IPR003204">
    <property type="entry name" value="Cyt_c_oxidase_su5A/6"/>
</dbReference>
<evidence type="ECO:0000256" key="4">
    <source>
        <dbReference type="ARBA" id="ARBA00022617"/>
    </source>
</evidence>
<comment type="similarity">
    <text evidence="3 13">Belongs to the cytochrome c oxidase subunit 5A family.</text>
</comment>
<evidence type="ECO:0000256" key="3">
    <source>
        <dbReference type="ARBA" id="ARBA00007972"/>
    </source>
</evidence>
<keyword evidence="5 13" id="KW-0479">Metal-binding</keyword>
<keyword evidence="15" id="KW-1185">Reference proteome</keyword>
<keyword evidence="10 13" id="KW-0472">Membrane</keyword>
<dbReference type="UniPathway" id="UPA00705"/>
<evidence type="ECO:0000256" key="9">
    <source>
        <dbReference type="ARBA" id="ARBA00023128"/>
    </source>
</evidence>
<evidence type="ECO:0000313" key="15">
    <source>
        <dbReference type="Proteomes" id="UP000037751"/>
    </source>
</evidence>